<organism evidence="2 3">
    <name type="scientific">Rhizoclosmatium globosum</name>
    <dbReference type="NCBI Taxonomy" id="329046"/>
    <lineage>
        <taxon>Eukaryota</taxon>
        <taxon>Fungi</taxon>
        <taxon>Fungi incertae sedis</taxon>
        <taxon>Chytridiomycota</taxon>
        <taxon>Chytridiomycota incertae sedis</taxon>
        <taxon>Chytridiomycetes</taxon>
        <taxon>Chytridiales</taxon>
        <taxon>Chytriomycetaceae</taxon>
        <taxon>Rhizoclosmatium</taxon>
    </lineage>
</organism>
<protein>
    <recommendedName>
        <fullName evidence="4">Protein kinase domain-containing protein</fullName>
    </recommendedName>
</protein>
<sequence length="139" mass="15658">MLYGHLPFPDDPNNPGGLDIGLLYEYVRSTAIIYPESVSDDARDLMNAMLQVRRKNRANISTIMSHSWLSPAVDIFEDELNRKMDLLNIAGDDAIFTDSRGIERISSKHDSSEPSSPTIYQPKPRRLPNGQTVRLLAML</sequence>
<evidence type="ECO:0000313" key="3">
    <source>
        <dbReference type="Proteomes" id="UP000193642"/>
    </source>
</evidence>
<accession>A0A1Y2CZ88</accession>
<name>A0A1Y2CZ88_9FUNG</name>
<reference evidence="2 3" key="1">
    <citation type="submission" date="2016-07" db="EMBL/GenBank/DDBJ databases">
        <title>Pervasive Adenine N6-methylation of Active Genes in Fungi.</title>
        <authorList>
            <consortium name="DOE Joint Genome Institute"/>
            <person name="Mondo S.J."/>
            <person name="Dannebaum R.O."/>
            <person name="Kuo R.C."/>
            <person name="Labutti K."/>
            <person name="Haridas S."/>
            <person name="Kuo A."/>
            <person name="Salamov A."/>
            <person name="Ahrendt S.R."/>
            <person name="Lipzen A."/>
            <person name="Sullivan W."/>
            <person name="Andreopoulos W.B."/>
            <person name="Clum A."/>
            <person name="Lindquist E."/>
            <person name="Daum C."/>
            <person name="Ramamoorthy G.K."/>
            <person name="Gryganskyi A."/>
            <person name="Culley D."/>
            <person name="Magnuson J.K."/>
            <person name="James T.Y."/>
            <person name="O'Malley M.A."/>
            <person name="Stajich J.E."/>
            <person name="Spatafora J.W."/>
            <person name="Visel A."/>
            <person name="Grigoriev I.V."/>
        </authorList>
    </citation>
    <scope>NUCLEOTIDE SEQUENCE [LARGE SCALE GENOMIC DNA]</scope>
    <source>
        <strain evidence="2 3">JEL800</strain>
    </source>
</reference>
<evidence type="ECO:0000313" key="2">
    <source>
        <dbReference type="EMBL" id="ORY52372.1"/>
    </source>
</evidence>
<proteinExistence type="predicted"/>
<dbReference type="STRING" id="329046.A0A1Y2CZ88"/>
<keyword evidence="3" id="KW-1185">Reference proteome</keyword>
<dbReference type="EMBL" id="MCGO01000003">
    <property type="protein sequence ID" value="ORY52372.1"/>
    <property type="molecule type" value="Genomic_DNA"/>
</dbReference>
<dbReference type="InterPro" id="IPR011009">
    <property type="entry name" value="Kinase-like_dom_sf"/>
</dbReference>
<evidence type="ECO:0000256" key="1">
    <source>
        <dbReference type="SAM" id="MobiDB-lite"/>
    </source>
</evidence>
<evidence type="ECO:0008006" key="4">
    <source>
        <dbReference type="Google" id="ProtNLM"/>
    </source>
</evidence>
<dbReference type="Gene3D" id="1.10.510.10">
    <property type="entry name" value="Transferase(Phosphotransferase) domain 1"/>
    <property type="match status" value="1"/>
</dbReference>
<feature type="compositionally biased region" description="Basic and acidic residues" evidence="1">
    <location>
        <begin position="101"/>
        <end position="112"/>
    </location>
</feature>
<feature type="region of interest" description="Disordered" evidence="1">
    <location>
        <begin position="101"/>
        <end position="126"/>
    </location>
</feature>
<gene>
    <name evidence="2" type="ORF">BCR33DRAFT_316318</name>
</gene>
<comment type="caution">
    <text evidence="2">The sequence shown here is derived from an EMBL/GenBank/DDBJ whole genome shotgun (WGS) entry which is preliminary data.</text>
</comment>
<dbReference type="SUPFAM" id="SSF56112">
    <property type="entry name" value="Protein kinase-like (PK-like)"/>
    <property type="match status" value="1"/>
</dbReference>
<dbReference type="Proteomes" id="UP000193642">
    <property type="component" value="Unassembled WGS sequence"/>
</dbReference>
<dbReference type="OrthoDB" id="193931at2759"/>
<dbReference type="AlphaFoldDB" id="A0A1Y2CZ88"/>